<reference evidence="5" key="1">
    <citation type="journal article" date="2011" name="Nat. Commun.">
        <title>Effector diversification within compartments of the Leptosphaeria maculans genome affected by Repeat-Induced Point mutations.</title>
        <authorList>
            <person name="Rouxel T."/>
            <person name="Grandaubert J."/>
            <person name="Hane J.K."/>
            <person name="Hoede C."/>
            <person name="van de Wouw A.P."/>
            <person name="Couloux A."/>
            <person name="Dominguez V."/>
            <person name="Anthouard V."/>
            <person name="Bally P."/>
            <person name="Bourras S."/>
            <person name="Cozijnsen A.J."/>
            <person name="Ciuffetti L.M."/>
            <person name="Degrave A."/>
            <person name="Dilmaghani A."/>
            <person name="Duret L."/>
            <person name="Fudal I."/>
            <person name="Goodwin S.B."/>
            <person name="Gout L."/>
            <person name="Glaser N."/>
            <person name="Linglin J."/>
            <person name="Kema G.H.J."/>
            <person name="Lapalu N."/>
            <person name="Lawrence C.B."/>
            <person name="May K."/>
            <person name="Meyer M."/>
            <person name="Ollivier B."/>
            <person name="Poulain J."/>
            <person name="Schoch C.L."/>
            <person name="Simon A."/>
            <person name="Spatafora J.W."/>
            <person name="Stachowiak A."/>
            <person name="Turgeon B.G."/>
            <person name="Tyler B.M."/>
            <person name="Vincent D."/>
            <person name="Weissenbach J."/>
            <person name="Amselem J."/>
            <person name="Quesneville H."/>
            <person name="Oliver R.P."/>
            <person name="Wincker P."/>
            <person name="Balesdent M.-H."/>
            <person name="Howlett B.J."/>
        </authorList>
    </citation>
    <scope>NUCLEOTIDE SEQUENCE [LARGE SCALE GENOMIC DNA]</scope>
    <source>
        <strain evidence="5">JN3 / isolate v23.1.3 / race Av1-4-5-6-7-8</strain>
    </source>
</reference>
<protein>
    <submittedName>
        <fullName evidence="4">Similar to tubulin-specific chaperone E</fullName>
    </submittedName>
</protein>
<dbReference type="SUPFAM" id="SSF52047">
    <property type="entry name" value="RNI-like"/>
    <property type="match status" value="1"/>
</dbReference>
<dbReference type="OMA" id="SEESHMF"/>
<dbReference type="PROSITE" id="PS51450">
    <property type="entry name" value="LRR"/>
    <property type="match status" value="1"/>
</dbReference>
<dbReference type="eggNOG" id="KOG3207">
    <property type="taxonomic scope" value="Eukaryota"/>
</dbReference>
<dbReference type="OrthoDB" id="5273213at2759"/>
<dbReference type="InterPro" id="IPR032675">
    <property type="entry name" value="LRR_dom_sf"/>
</dbReference>
<feature type="domain" description="CAP-Gly" evidence="3">
    <location>
        <begin position="26"/>
        <end position="72"/>
    </location>
</feature>
<keyword evidence="1" id="KW-0433">Leucine-rich repeat</keyword>
<dbReference type="PANTHER" id="PTHR18849:SF0">
    <property type="entry name" value="CILIA- AND FLAGELLA-ASSOCIATED PROTEIN 410-RELATED"/>
    <property type="match status" value="1"/>
</dbReference>
<dbReference type="VEuPathDB" id="FungiDB:LEMA_P052900.1"/>
<dbReference type="InterPro" id="IPR001611">
    <property type="entry name" value="Leu-rich_rpt"/>
</dbReference>
<keyword evidence="2" id="KW-0677">Repeat</keyword>
<accession>E4ZMY1</accession>
<dbReference type="PROSITE" id="PS00845">
    <property type="entry name" value="CAP_GLY_1"/>
    <property type="match status" value="1"/>
</dbReference>
<dbReference type="EMBL" id="FP929094">
    <property type="protein sequence ID" value="CBX92584.1"/>
    <property type="molecule type" value="Genomic_DNA"/>
</dbReference>
<evidence type="ECO:0000313" key="4">
    <source>
        <dbReference type="EMBL" id="CBX92584.1"/>
    </source>
</evidence>
<name>E4ZMY1_LEPMJ</name>
<dbReference type="STRING" id="985895.E4ZMY1"/>
<dbReference type="PANTHER" id="PTHR18849">
    <property type="entry name" value="LEUCINE RICH REPEAT PROTEIN"/>
    <property type="match status" value="1"/>
</dbReference>
<dbReference type="InterPro" id="IPR000938">
    <property type="entry name" value="CAP-Gly_domain"/>
</dbReference>
<gene>
    <name evidence="4" type="ORF">LEMA_P052900.1</name>
</gene>
<evidence type="ECO:0000256" key="2">
    <source>
        <dbReference type="ARBA" id="ARBA00022737"/>
    </source>
</evidence>
<dbReference type="FunCoup" id="E4ZMY1">
    <property type="interactions" value="606"/>
</dbReference>
<proteinExistence type="predicted"/>
<evidence type="ECO:0000259" key="3">
    <source>
        <dbReference type="PROSITE" id="PS50245"/>
    </source>
</evidence>
<dbReference type="HOGENOM" id="CLU_017716_3_1_1"/>
<dbReference type="PROSITE" id="PS50245">
    <property type="entry name" value="CAP_GLY_2"/>
    <property type="match status" value="1"/>
</dbReference>
<dbReference type="SMART" id="SM01052">
    <property type="entry name" value="CAP_GLY"/>
    <property type="match status" value="1"/>
</dbReference>
<dbReference type="InterPro" id="IPR036859">
    <property type="entry name" value="CAP-Gly_dom_sf"/>
</dbReference>
<dbReference type="Gene3D" id="3.80.10.10">
    <property type="entry name" value="Ribonuclease Inhibitor"/>
    <property type="match status" value="2"/>
</dbReference>
<dbReference type="Gene3D" id="2.30.30.190">
    <property type="entry name" value="CAP Gly-rich-like domain"/>
    <property type="match status" value="1"/>
</dbReference>
<keyword evidence="5" id="KW-1185">Reference proteome</keyword>
<dbReference type="SUPFAM" id="SSF74924">
    <property type="entry name" value="Cap-Gly domain"/>
    <property type="match status" value="1"/>
</dbReference>
<dbReference type="Pfam" id="PF01302">
    <property type="entry name" value="CAP_GLY"/>
    <property type="match status" value="1"/>
</dbReference>
<evidence type="ECO:0000313" key="5">
    <source>
        <dbReference type="Proteomes" id="UP000002668"/>
    </source>
</evidence>
<organism evidence="5">
    <name type="scientific">Leptosphaeria maculans (strain JN3 / isolate v23.1.3 / race Av1-4-5-6-7-8)</name>
    <name type="common">Blackleg fungus</name>
    <name type="synonym">Phoma lingam</name>
    <dbReference type="NCBI Taxonomy" id="985895"/>
    <lineage>
        <taxon>Eukaryota</taxon>
        <taxon>Fungi</taxon>
        <taxon>Dikarya</taxon>
        <taxon>Ascomycota</taxon>
        <taxon>Pezizomycotina</taxon>
        <taxon>Dothideomycetes</taxon>
        <taxon>Pleosporomycetidae</taxon>
        <taxon>Pleosporales</taxon>
        <taxon>Pleosporineae</taxon>
        <taxon>Leptosphaeriaceae</taxon>
        <taxon>Plenodomus</taxon>
        <taxon>Plenodomus lingam/Leptosphaeria maculans species complex</taxon>
    </lineage>
</organism>
<evidence type="ECO:0000256" key="1">
    <source>
        <dbReference type="ARBA" id="ARBA00022614"/>
    </source>
</evidence>
<dbReference type="GO" id="GO:0007010">
    <property type="term" value="P:cytoskeleton organization"/>
    <property type="evidence" value="ECO:0007669"/>
    <property type="project" value="TreeGrafter"/>
</dbReference>
<dbReference type="InParanoid" id="E4ZMY1"/>
<sequence length="628" mass="70369">MPDSKDFYPGQRLSYASHPCTVRYTGPVHSTTGTWLGVEWDDPTRGKHSGSHNGHQYFTCLHPSPTSASFVRPSRKPDEKRTFVQALKAKYASESDDEDEEDDGLVDPHVQVVFNVQRGVDGKPVNLGGKMGRGKGKGKEKREIKFSGKVAEEVGFDKIRKQLAQLSELKIVILDGLCMWRPEARGERWMAEGEKTDVREACPKAMELDLSRNLFEEWREVAGICEQLDRLGSLRVEYVLYFLLLFGKMALLIQCASGTRFRDTTLTDIERERCLKAFHGIKVLKLEDNLLPWEDLARLTHLFPILSTFSASSNLYSTLSSHTLNPSITDLTLEDNLITSLSSLASLTTLPNLARLILKSNKISDITTTPTTPLPIFPPSVREVDLSFNEISAWAFIESLAHVFPGLTSLRVSHNPLYENLHAPDGRVLTPDDGYMLTLARLGNLKTLNHSPINDKERLNAESYYLSMIAKEVQFAPEGLREQILASHPRYGWLCEEYGEPDVKRSVDAVNPNSLAARLVKIKFHRAPGEAVFEAEIPMSCTAYTVLGIVGKRFGVPPLKCRMIWETGDWMSARKTMGGVTDEEWESDDSEADIGMQRIMREVEIVPGTRSIGTWVDGTEAAVRVEVK</sequence>
<dbReference type="Proteomes" id="UP000002668">
    <property type="component" value="Genome"/>
</dbReference>
<dbReference type="AlphaFoldDB" id="E4ZMY1"/>